<protein>
    <submittedName>
        <fullName evidence="1">Uncharacterized protein</fullName>
    </submittedName>
</protein>
<accession>A0A645D9T8</accession>
<organism evidence="1">
    <name type="scientific">bioreactor metagenome</name>
    <dbReference type="NCBI Taxonomy" id="1076179"/>
    <lineage>
        <taxon>unclassified sequences</taxon>
        <taxon>metagenomes</taxon>
        <taxon>ecological metagenomes</taxon>
    </lineage>
</organism>
<gene>
    <name evidence="1" type="ORF">SDC9_133261</name>
</gene>
<comment type="caution">
    <text evidence="1">The sequence shown here is derived from an EMBL/GenBank/DDBJ whole genome shotgun (WGS) entry which is preliminary data.</text>
</comment>
<dbReference type="EMBL" id="VSSQ01034286">
    <property type="protein sequence ID" value="MPM86176.1"/>
    <property type="molecule type" value="Genomic_DNA"/>
</dbReference>
<proteinExistence type="predicted"/>
<reference evidence="1" key="1">
    <citation type="submission" date="2019-08" db="EMBL/GenBank/DDBJ databases">
        <authorList>
            <person name="Kucharzyk K."/>
            <person name="Murdoch R.W."/>
            <person name="Higgins S."/>
            <person name="Loffler F."/>
        </authorList>
    </citation>
    <scope>NUCLEOTIDE SEQUENCE</scope>
</reference>
<sequence>MAADMDLRRFDATLEKAISCGYPQIAMVAMEKQVDTVFKARYRGTDRVRMFVLTESALAEFFGHPPALYSPPDSVYQSKKGDVLYAPLIQAHRKAIPTCGEK</sequence>
<evidence type="ECO:0000313" key="1">
    <source>
        <dbReference type="EMBL" id="MPM86176.1"/>
    </source>
</evidence>
<name>A0A645D9T8_9ZZZZ</name>
<dbReference type="AlphaFoldDB" id="A0A645D9T8"/>